<gene>
    <name evidence="11" type="ORF">CYMTET_5182</name>
</gene>
<evidence type="ECO:0000256" key="9">
    <source>
        <dbReference type="SAM" id="Phobius"/>
    </source>
</evidence>
<dbReference type="Pfam" id="PF00520">
    <property type="entry name" value="Ion_trans"/>
    <property type="match status" value="1"/>
</dbReference>
<dbReference type="SUPFAM" id="SSF81324">
    <property type="entry name" value="Voltage-gated potassium channels"/>
    <property type="match status" value="1"/>
</dbReference>
<dbReference type="Gene3D" id="2.60.120.10">
    <property type="entry name" value="Jelly Rolls"/>
    <property type="match status" value="1"/>
</dbReference>
<comment type="caution">
    <text evidence="11">The sequence shown here is derived from an EMBL/GenBank/DDBJ whole genome shotgun (WGS) entry which is preliminary data.</text>
</comment>
<dbReference type="CDD" id="cd00038">
    <property type="entry name" value="CAP_ED"/>
    <property type="match status" value="1"/>
</dbReference>
<evidence type="ECO:0000259" key="10">
    <source>
        <dbReference type="PROSITE" id="PS50042"/>
    </source>
</evidence>
<keyword evidence="3 9" id="KW-0812">Transmembrane</keyword>
<keyword evidence="12" id="KW-1185">Reference proteome</keyword>
<dbReference type="GO" id="GO:0016020">
    <property type="term" value="C:membrane"/>
    <property type="evidence" value="ECO:0007669"/>
    <property type="project" value="UniProtKB-SubCell"/>
</dbReference>
<evidence type="ECO:0000256" key="7">
    <source>
        <dbReference type="ARBA" id="ARBA00023303"/>
    </source>
</evidence>
<dbReference type="Proteomes" id="UP001190700">
    <property type="component" value="Unassembled WGS sequence"/>
</dbReference>
<evidence type="ECO:0000313" key="12">
    <source>
        <dbReference type="Proteomes" id="UP001190700"/>
    </source>
</evidence>
<feature type="region of interest" description="Disordered" evidence="8">
    <location>
        <begin position="1"/>
        <end position="52"/>
    </location>
</feature>
<feature type="transmembrane region" description="Helical" evidence="9">
    <location>
        <begin position="284"/>
        <end position="301"/>
    </location>
</feature>
<reference evidence="11 12" key="1">
    <citation type="journal article" date="2015" name="Genome Biol. Evol.">
        <title>Comparative Genomics of a Bacterivorous Green Alga Reveals Evolutionary Causalities and Consequences of Phago-Mixotrophic Mode of Nutrition.</title>
        <authorList>
            <person name="Burns J.A."/>
            <person name="Paasch A."/>
            <person name="Narechania A."/>
            <person name="Kim E."/>
        </authorList>
    </citation>
    <scope>NUCLEOTIDE SEQUENCE [LARGE SCALE GENOMIC DNA]</scope>
    <source>
        <strain evidence="11 12">PLY_AMNH</strain>
    </source>
</reference>
<dbReference type="InterPro" id="IPR014710">
    <property type="entry name" value="RmlC-like_jellyroll"/>
</dbReference>
<dbReference type="InterPro" id="IPR018490">
    <property type="entry name" value="cNMP-bd_dom_sf"/>
</dbReference>
<proteinExistence type="predicted"/>
<evidence type="ECO:0000313" key="11">
    <source>
        <dbReference type="EMBL" id="KAK3287298.1"/>
    </source>
</evidence>
<evidence type="ECO:0000256" key="5">
    <source>
        <dbReference type="ARBA" id="ARBA00023065"/>
    </source>
</evidence>
<evidence type="ECO:0000256" key="8">
    <source>
        <dbReference type="SAM" id="MobiDB-lite"/>
    </source>
</evidence>
<dbReference type="InterPro" id="IPR005821">
    <property type="entry name" value="Ion_trans_dom"/>
</dbReference>
<evidence type="ECO:0000256" key="3">
    <source>
        <dbReference type="ARBA" id="ARBA00022692"/>
    </source>
</evidence>
<protein>
    <recommendedName>
        <fullName evidence="10">Cyclic nucleotide-binding domain-containing protein</fullName>
    </recommendedName>
</protein>
<evidence type="ECO:0000256" key="4">
    <source>
        <dbReference type="ARBA" id="ARBA00022989"/>
    </source>
</evidence>
<dbReference type="InterPro" id="IPR003938">
    <property type="entry name" value="K_chnl_volt-dep_EAG/ELK/ERG"/>
</dbReference>
<dbReference type="PANTHER" id="PTHR47823">
    <property type="entry name" value="ION_TRANS DOMAIN-CONTAINING PROTEIN"/>
    <property type="match status" value="1"/>
</dbReference>
<feature type="transmembrane region" description="Helical" evidence="9">
    <location>
        <begin position="369"/>
        <end position="387"/>
    </location>
</feature>
<keyword evidence="5" id="KW-0406">Ion transport</keyword>
<keyword evidence="6 9" id="KW-0472">Membrane</keyword>
<sequence length="755" mass="85254">MASPHSLVLVDAKLGASPSSDETVEIESSTPTSSPDQPGSANTQLPKAASKTTLPIHSKWKKVKPLIQPEKSTTRIVGSAFDIKMGGMEGVEMRIQSITELKSALQATKYIIRPDCLFRKSWDFTSAFLLLYVAMTVPYRIAFNIPAKGAWYGFEILTDLFFWTDVVLNFFTGYEEPRSSNFVMDFKKIRRNYIKSWFFIDVLACLPVDMVTRITEKRFLCSFTMEGCAGSGGNAAALLFKFFKVLRLVRMVKLLRLLRMGKLFERYEHEFLEAVKLIGLMKQGVILLFLGHIFGCMFYYFSTEEFRTEQEVQDILEGKYQTWIDYNFGPEPNSIDPARRYIASLYWSFTTMTTVGYGDIFAVTTSERLFAVFGMVVGGFYFSWIIGSFTGTIASMNHGARAHEEKMEAVQSFLQSVRLPKETRVGVLGFFKNQDHTSYNLPSLLSEIPFHLRRKILETMYSELLTEVKLFENLSPVLISELCCRLTPQKFLRGAMVYHRGEIGHEMFILSRGTLEVLDWKCAESELTLHRGAVFGIGVAVDDLRRVENIRAKADSHVCSVSRDKLTEVLDQYPQLRTKLVILHKWQKKRYEHNDEEYGNELTIDTTTVVDEKADGDAKTPLQFLSVLQMSLNKRRSKPVAAWGKTTAKLSQKTDEAKPNGAALLAKMGKQEESKTDGDSKQDAGTIVLQNVGEPTEDDIMMTGSDGADEGENSLLRQILAQNKEILIRLSNVEAQLDEITTLGRNATELASNAI</sequence>
<evidence type="ECO:0000256" key="2">
    <source>
        <dbReference type="ARBA" id="ARBA00022448"/>
    </source>
</evidence>
<dbReference type="PRINTS" id="PR01463">
    <property type="entry name" value="EAGCHANLFMLY"/>
</dbReference>
<dbReference type="Gene3D" id="1.10.287.70">
    <property type="match status" value="1"/>
</dbReference>
<dbReference type="EMBL" id="LGRX02000918">
    <property type="protein sequence ID" value="KAK3287298.1"/>
    <property type="molecule type" value="Genomic_DNA"/>
</dbReference>
<evidence type="ECO:0000256" key="1">
    <source>
        <dbReference type="ARBA" id="ARBA00004141"/>
    </source>
</evidence>
<name>A0AAE0LJB8_9CHLO</name>
<keyword evidence="7" id="KW-0407">Ion channel</keyword>
<comment type="subcellular location">
    <subcellularLocation>
        <location evidence="1">Membrane</location>
        <topology evidence="1">Multi-pass membrane protein</topology>
    </subcellularLocation>
</comment>
<feature type="compositionally biased region" description="Polar residues" evidence="8">
    <location>
        <begin position="17"/>
        <end position="52"/>
    </location>
</feature>
<organism evidence="11 12">
    <name type="scientific">Cymbomonas tetramitiformis</name>
    <dbReference type="NCBI Taxonomy" id="36881"/>
    <lineage>
        <taxon>Eukaryota</taxon>
        <taxon>Viridiplantae</taxon>
        <taxon>Chlorophyta</taxon>
        <taxon>Pyramimonadophyceae</taxon>
        <taxon>Pyramimonadales</taxon>
        <taxon>Pyramimonadaceae</taxon>
        <taxon>Cymbomonas</taxon>
    </lineage>
</organism>
<feature type="domain" description="Cyclic nucleotide-binding" evidence="10">
    <location>
        <begin position="470"/>
        <end position="570"/>
    </location>
</feature>
<dbReference type="GO" id="GO:0005249">
    <property type="term" value="F:voltage-gated potassium channel activity"/>
    <property type="evidence" value="ECO:0007669"/>
    <property type="project" value="InterPro"/>
</dbReference>
<evidence type="ECO:0000256" key="6">
    <source>
        <dbReference type="ARBA" id="ARBA00023136"/>
    </source>
</evidence>
<dbReference type="FunFam" id="1.10.287.70:FF:000123">
    <property type="entry name" value="Potassium channel KAT3"/>
    <property type="match status" value="1"/>
</dbReference>
<dbReference type="Pfam" id="PF00027">
    <property type="entry name" value="cNMP_binding"/>
    <property type="match status" value="1"/>
</dbReference>
<dbReference type="PROSITE" id="PS50042">
    <property type="entry name" value="CNMP_BINDING_3"/>
    <property type="match status" value="1"/>
</dbReference>
<keyword evidence="2" id="KW-0813">Transport</keyword>
<dbReference type="SMART" id="SM00100">
    <property type="entry name" value="cNMP"/>
    <property type="match status" value="1"/>
</dbReference>
<dbReference type="AlphaFoldDB" id="A0AAE0LJB8"/>
<dbReference type="InterPro" id="IPR000595">
    <property type="entry name" value="cNMP-bd_dom"/>
</dbReference>
<keyword evidence="4 9" id="KW-1133">Transmembrane helix</keyword>
<dbReference type="PANTHER" id="PTHR47823:SF11">
    <property type="entry name" value="K+-CHANNEL ERG AND RELATED PROTEINS"/>
    <property type="match status" value="1"/>
</dbReference>
<accession>A0AAE0LJB8</accession>
<dbReference type="SUPFAM" id="SSF51206">
    <property type="entry name" value="cAMP-binding domain-like"/>
    <property type="match status" value="1"/>
</dbReference>